<proteinExistence type="predicted"/>
<keyword evidence="3" id="KW-1185">Reference proteome</keyword>
<evidence type="ECO:0000313" key="4">
    <source>
        <dbReference type="WBParaSite" id="GPUH_0001164001-mRNA-1"/>
    </source>
</evidence>
<evidence type="ECO:0000313" key="3">
    <source>
        <dbReference type="Proteomes" id="UP000271098"/>
    </source>
</evidence>
<dbReference type="EMBL" id="UYRT01078680">
    <property type="protein sequence ID" value="VDN19027.1"/>
    <property type="molecule type" value="Genomic_DNA"/>
</dbReference>
<dbReference type="AlphaFoldDB" id="A0A183DSD5"/>
<reference evidence="4" key="1">
    <citation type="submission" date="2016-06" db="UniProtKB">
        <authorList>
            <consortium name="WormBaseParasite"/>
        </authorList>
    </citation>
    <scope>IDENTIFICATION</scope>
</reference>
<protein>
    <submittedName>
        <fullName evidence="2 4">Uncharacterized protein</fullName>
    </submittedName>
</protein>
<feature type="region of interest" description="Disordered" evidence="1">
    <location>
        <begin position="1"/>
        <end position="23"/>
    </location>
</feature>
<reference evidence="2 3" key="2">
    <citation type="submission" date="2018-11" db="EMBL/GenBank/DDBJ databases">
        <authorList>
            <consortium name="Pathogen Informatics"/>
        </authorList>
    </citation>
    <scope>NUCLEOTIDE SEQUENCE [LARGE SCALE GENOMIC DNA]</scope>
</reference>
<accession>A0A183DSD5</accession>
<dbReference type="Proteomes" id="UP000271098">
    <property type="component" value="Unassembled WGS sequence"/>
</dbReference>
<evidence type="ECO:0000256" key="1">
    <source>
        <dbReference type="SAM" id="MobiDB-lite"/>
    </source>
</evidence>
<gene>
    <name evidence="2" type="ORF">GPUH_LOCUS11626</name>
</gene>
<name>A0A183DSD5_9BILA</name>
<dbReference type="WBParaSite" id="GPUH_0001164001-mRNA-1">
    <property type="protein sequence ID" value="GPUH_0001164001-mRNA-1"/>
    <property type="gene ID" value="GPUH_0001164001"/>
</dbReference>
<evidence type="ECO:0000313" key="2">
    <source>
        <dbReference type="EMBL" id="VDN19027.1"/>
    </source>
</evidence>
<sequence>MDGDGTRNAFGDEDMFESTSDTAAPAMVHVEQSSRGTIKHPGKHFLVSLRPLAFLTSSQFIKCFILCRSY</sequence>
<organism evidence="4">
    <name type="scientific">Gongylonema pulchrum</name>
    <dbReference type="NCBI Taxonomy" id="637853"/>
    <lineage>
        <taxon>Eukaryota</taxon>
        <taxon>Metazoa</taxon>
        <taxon>Ecdysozoa</taxon>
        <taxon>Nematoda</taxon>
        <taxon>Chromadorea</taxon>
        <taxon>Rhabditida</taxon>
        <taxon>Spirurina</taxon>
        <taxon>Spiruromorpha</taxon>
        <taxon>Spiruroidea</taxon>
        <taxon>Gongylonematidae</taxon>
        <taxon>Gongylonema</taxon>
    </lineage>
</organism>